<evidence type="ECO:0000256" key="6">
    <source>
        <dbReference type="ARBA" id="ARBA00022989"/>
    </source>
</evidence>
<dbReference type="PRINTS" id="PR00252">
    <property type="entry name" value="NRIONCHANNEL"/>
</dbReference>
<evidence type="ECO:0000256" key="5">
    <source>
        <dbReference type="ARBA" id="ARBA00022729"/>
    </source>
</evidence>
<feature type="transmembrane region" description="Helical" evidence="20">
    <location>
        <begin position="398"/>
        <end position="415"/>
    </location>
</feature>
<dbReference type="PROSITE" id="PS00236">
    <property type="entry name" value="NEUROTR_ION_CHANNEL"/>
    <property type="match status" value="1"/>
</dbReference>
<evidence type="ECO:0000256" key="1">
    <source>
        <dbReference type="ARBA" id="ARBA00010180"/>
    </source>
</evidence>
<dbReference type="GO" id="GO:0005254">
    <property type="term" value="F:chloride channel activity"/>
    <property type="evidence" value="ECO:0007669"/>
    <property type="project" value="UniProtKB-KW"/>
</dbReference>
<evidence type="ECO:0000256" key="18">
    <source>
        <dbReference type="ARBA" id="ARBA00034104"/>
    </source>
</evidence>
<evidence type="ECO:0000259" key="22">
    <source>
        <dbReference type="Pfam" id="PF02932"/>
    </source>
</evidence>
<evidence type="ECO:0000256" key="13">
    <source>
        <dbReference type="ARBA" id="ARBA00023180"/>
    </source>
</evidence>
<dbReference type="FunFam" id="1.20.58.390:FF:000098">
    <property type="entry name" value="Predicted protein"/>
    <property type="match status" value="1"/>
</dbReference>
<keyword evidence="3" id="KW-1003">Cell membrane</keyword>
<organism evidence="23 24">
    <name type="scientific">Desmophyllum pertusum</name>
    <dbReference type="NCBI Taxonomy" id="174260"/>
    <lineage>
        <taxon>Eukaryota</taxon>
        <taxon>Metazoa</taxon>
        <taxon>Cnidaria</taxon>
        <taxon>Anthozoa</taxon>
        <taxon>Hexacorallia</taxon>
        <taxon>Scleractinia</taxon>
        <taxon>Caryophylliina</taxon>
        <taxon>Caryophylliidae</taxon>
        <taxon>Desmophyllum</taxon>
    </lineage>
</organism>
<keyword evidence="12" id="KW-0869">Chloride channel</keyword>
<keyword evidence="7" id="KW-0770">Synapse</keyword>
<dbReference type="GO" id="GO:0045211">
    <property type="term" value="C:postsynaptic membrane"/>
    <property type="evidence" value="ECO:0007669"/>
    <property type="project" value="UniProtKB-SubCell"/>
</dbReference>
<dbReference type="Pfam" id="PF02932">
    <property type="entry name" value="Neur_chan_memb"/>
    <property type="match status" value="1"/>
</dbReference>
<keyword evidence="2 20" id="KW-0813">Transport</keyword>
<evidence type="ECO:0000313" key="24">
    <source>
        <dbReference type="Proteomes" id="UP001163046"/>
    </source>
</evidence>
<keyword evidence="9 20" id="KW-0472">Membrane</keyword>
<evidence type="ECO:0000256" key="10">
    <source>
        <dbReference type="ARBA" id="ARBA00023157"/>
    </source>
</evidence>
<sequence length="419" mass="48186">MDVRTALVVVFTVTLTLAYEDGDDQMNKYKKSMEEAYNLSLAINNNLKNYDKKLRPNAGGEPVMVQVEFKVISFGEIREVNMEYSMDIFFRQWWKDPRMRHNSSAPFNMAFDPNNLIWTPDTYFWNVKNAKYHYVTRENMRLRISSDGEIYFSTRITIVAQCDMDLRLYPMDTQYCPLRIESYAHTVADVDYKWKGGNNRGIEIVSSKMAQFDLLRVATENEASTNSKGSFAKLKAVFSFRRRLDYYVSSVYVPEVILVVLSWCTFFITPTAVPARISLSITTILTTILLSSTVNSNIPKVSYMKAVDYFMLTSFGFIFAALIEYIIVLNTPSVLVDCSYCCKKKEKDAPTQVQDGAEELILKISASPRKLDLNKPSKPTEKKPVNPKDHWVDKSSRVLFPALYALFLLAYAVYYKSKI</sequence>
<keyword evidence="13" id="KW-0325">Glycoprotein</keyword>
<feature type="transmembrane region" description="Helical" evidence="20">
    <location>
        <begin position="306"/>
        <end position="327"/>
    </location>
</feature>
<evidence type="ECO:0000256" key="14">
    <source>
        <dbReference type="ARBA" id="ARBA00023214"/>
    </source>
</evidence>
<evidence type="ECO:0000256" key="7">
    <source>
        <dbReference type="ARBA" id="ARBA00023018"/>
    </source>
</evidence>
<evidence type="ECO:0000256" key="12">
    <source>
        <dbReference type="ARBA" id="ARBA00023173"/>
    </source>
</evidence>
<feature type="signal peptide" evidence="20">
    <location>
        <begin position="1"/>
        <end position="18"/>
    </location>
</feature>
<keyword evidence="11" id="KW-0675">Receptor</keyword>
<protein>
    <recommendedName>
        <fullName evidence="19">Gamma-aminobutyric acid receptor subunit beta</fullName>
    </recommendedName>
</protein>
<evidence type="ECO:0000259" key="21">
    <source>
        <dbReference type="Pfam" id="PF02931"/>
    </source>
</evidence>
<dbReference type="SUPFAM" id="SSF90112">
    <property type="entry name" value="Neurotransmitter-gated ion-channel transmembrane pore"/>
    <property type="match status" value="1"/>
</dbReference>
<evidence type="ECO:0000256" key="2">
    <source>
        <dbReference type="ARBA" id="ARBA00022448"/>
    </source>
</evidence>
<dbReference type="Gene3D" id="2.70.170.10">
    <property type="entry name" value="Neurotransmitter-gated ion-channel ligand-binding domain"/>
    <property type="match status" value="1"/>
</dbReference>
<reference evidence="23" key="1">
    <citation type="submission" date="2023-01" db="EMBL/GenBank/DDBJ databases">
        <title>Genome assembly of the deep-sea coral Lophelia pertusa.</title>
        <authorList>
            <person name="Herrera S."/>
            <person name="Cordes E."/>
        </authorList>
    </citation>
    <scope>NUCLEOTIDE SEQUENCE</scope>
    <source>
        <strain evidence="23">USNM1676648</strain>
        <tissue evidence="23">Polyp</tissue>
    </source>
</reference>
<evidence type="ECO:0000256" key="16">
    <source>
        <dbReference type="ARBA" id="ARBA00023286"/>
    </source>
</evidence>
<comment type="similarity">
    <text evidence="1">Belongs to the ligand-gated ion channel (TC 1.A.9) family. Gamma-aminobutyric acid receptor (TC 1.A.9.5) subfamily.</text>
</comment>
<dbReference type="GO" id="GO:0005230">
    <property type="term" value="F:extracellular ligand-gated monoatomic ion channel activity"/>
    <property type="evidence" value="ECO:0007669"/>
    <property type="project" value="InterPro"/>
</dbReference>
<evidence type="ECO:0000256" key="20">
    <source>
        <dbReference type="RuleBase" id="RU000687"/>
    </source>
</evidence>
<keyword evidence="5 20" id="KW-0732">Signal</keyword>
<comment type="caution">
    <text evidence="23">The sequence shown here is derived from an EMBL/GenBank/DDBJ whole genome shotgun (WGS) entry which is preliminary data.</text>
</comment>
<dbReference type="CDD" id="cd18990">
    <property type="entry name" value="LGIC_ECD_GABAAR"/>
    <property type="match status" value="1"/>
</dbReference>
<evidence type="ECO:0000256" key="9">
    <source>
        <dbReference type="ARBA" id="ARBA00023136"/>
    </source>
</evidence>
<dbReference type="InterPro" id="IPR006202">
    <property type="entry name" value="Neur_chan_lig-bd"/>
</dbReference>
<dbReference type="InterPro" id="IPR036719">
    <property type="entry name" value="Neuro-gated_channel_TM_sf"/>
</dbReference>
<dbReference type="FunFam" id="2.70.170.10:FF:000021">
    <property type="entry name" value="Gamma-aminobutyric acid receptor isoform 3b"/>
    <property type="match status" value="1"/>
</dbReference>
<feature type="domain" description="Neurotransmitter-gated ion-channel ligand-binding" evidence="21">
    <location>
        <begin position="44"/>
        <end position="243"/>
    </location>
</feature>
<dbReference type="Gene3D" id="1.20.58.390">
    <property type="entry name" value="Neurotransmitter-gated ion-channel transmembrane domain"/>
    <property type="match status" value="1"/>
</dbReference>
<evidence type="ECO:0000313" key="23">
    <source>
        <dbReference type="EMBL" id="KAJ7375163.1"/>
    </source>
</evidence>
<keyword evidence="8 20" id="KW-0406">Ion transport</keyword>
<keyword evidence="24" id="KW-1185">Reference proteome</keyword>
<evidence type="ECO:0000256" key="19">
    <source>
        <dbReference type="ARBA" id="ARBA00071250"/>
    </source>
</evidence>
<evidence type="ECO:0000256" key="3">
    <source>
        <dbReference type="ARBA" id="ARBA00022475"/>
    </source>
</evidence>
<dbReference type="EMBL" id="MU826826">
    <property type="protein sequence ID" value="KAJ7375163.1"/>
    <property type="molecule type" value="Genomic_DNA"/>
</dbReference>
<dbReference type="InterPro" id="IPR018000">
    <property type="entry name" value="Neurotransmitter_ion_chnl_CS"/>
</dbReference>
<evidence type="ECO:0000256" key="11">
    <source>
        <dbReference type="ARBA" id="ARBA00023170"/>
    </source>
</evidence>
<dbReference type="InterPro" id="IPR036734">
    <property type="entry name" value="Neur_chan_lig-bd_sf"/>
</dbReference>
<dbReference type="InterPro" id="IPR038050">
    <property type="entry name" value="Neuro_actylchol_rec"/>
</dbReference>
<dbReference type="NCBIfam" id="TIGR00860">
    <property type="entry name" value="LIC"/>
    <property type="match status" value="1"/>
</dbReference>
<feature type="transmembrane region" description="Helical" evidence="20">
    <location>
        <begin position="244"/>
        <end position="269"/>
    </location>
</feature>
<dbReference type="SUPFAM" id="SSF63712">
    <property type="entry name" value="Nicotinic receptor ligand binding domain-like"/>
    <property type="match status" value="1"/>
</dbReference>
<dbReference type="PRINTS" id="PR00253">
    <property type="entry name" value="GABAARECEPTR"/>
</dbReference>
<dbReference type="PANTHER" id="PTHR18945">
    <property type="entry name" value="NEUROTRANSMITTER GATED ION CHANNEL"/>
    <property type="match status" value="1"/>
</dbReference>
<feature type="chain" id="PRO_5041018071" description="Gamma-aminobutyric acid receptor subunit beta" evidence="20">
    <location>
        <begin position="19"/>
        <end position="419"/>
    </location>
</feature>
<evidence type="ECO:0000256" key="4">
    <source>
        <dbReference type="ARBA" id="ARBA00022692"/>
    </source>
</evidence>
<dbReference type="Proteomes" id="UP001163046">
    <property type="component" value="Unassembled WGS sequence"/>
</dbReference>
<keyword evidence="17 20" id="KW-0407">Ion channel</keyword>
<keyword evidence="15" id="KW-0628">Postsynaptic cell membrane</keyword>
<accession>A0A9X0CUX5</accession>
<keyword evidence="6 20" id="KW-1133">Transmembrane helix</keyword>
<dbReference type="InterPro" id="IPR006029">
    <property type="entry name" value="Neurotrans-gated_channel_TM"/>
</dbReference>
<dbReference type="InterPro" id="IPR006028">
    <property type="entry name" value="GABAA/Glycine_rcpt"/>
</dbReference>
<comment type="subcellular location">
    <subcellularLocation>
        <location evidence="18">Postsynaptic cell membrane</location>
        <topology evidence="18">Multi-pass membrane protein</topology>
    </subcellularLocation>
</comment>
<feature type="transmembrane region" description="Helical" evidence="20">
    <location>
        <begin position="275"/>
        <end position="294"/>
    </location>
</feature>
<dbReference type="InterPro" id="IPR006201">
    <property type="entry name" value="Neur_channel"/>
</dbReference>
<keyword evidence="4 20" id="KW-0812">Transmembrane</keyword>
<keyword evidence="14" id="KW-0868">Chloride</keyword>
<keyword evidence="16" id="KW-1071">Ligand-gated ion channel</keyword>
<dbReference type="GO" id="GO:0034707">
    <property type="term" value="C:chloride channel complex"/>
    <property type="evidence" value="ECO:0007669"/>
    <property type="project" value="UniProtKB-KW"/>
</dbReference>
<evidence type="ECO:0000256" key="8">
    <source>
        <dbReference type="ARBA" id="ARBA00023065"/>
    </source>
</evidence>
<evidence type="ECO:0000256" key="15">
    <source>
        <dbReference type="ARBA" id="ARBA00023257"/>
    </source>
</evidence>
<dbReference type="Pfam" id="PF02931">
    <property type="entry name" value="Neur_chan_LBD"/>
    <property type="match status" value="1"/>
</dbReference>
<evidence type="ECO:0000256" key="17">
    <source>
        <dbReference type="ARBA" id="ARBA00023303"/>
    </source>
</evidence>
<dbReference type="OrthoDB" id="8890589at2759"/>
<proteinExistence type="inferred from homology"/>
<name>A0A9X0CUX5_9CNID</name>
<feature type="domain" description="Neurotransmitter-gated ion-channel transmembrane" evidence="22">
    <location>
        <begin position="251"/>
        <end position="331"/>
    </location>
</feature>
<keyword evidence="10" id="KW-1015">Disulfide bond</keyword>
<gene>
    <name evidence="23" type="ORF">OS493_001901</name>
</gene>
<dbReference type="GO" id="GO:0004888">
    <property type="term" value="F:transmembrane signaling receptor activity"/>
    <property type="evidence" value="ECO:0007669"/>
    <property type="project" value="InterPro"/>
</dbReference>
<dbReference type="AlphaFoldDB" id="A0A9X0CUX5"/>